<dbReference type="PANTHER" id="PTHR46832">
    <property type="entry name" value="5'-METHYLTHIOADENOSINE/S-ADENOSYLHOMOCYSTEINE NUCLEOSIDASE"/>
    <property type="match status" value="1"/>
</dbReference>
<dbReference type="RefSeq" id="WP_320501019.1">
    <property type="nucleotide sequence ID" value="NZ_JAXCLX010000001.1"/>
</dbReference>
<reference evidence="2 3" key="1">
    <citation type="journal article" date="2013" name="Antonie Van Leeuwenhoek">
        <title>Dongia rigui sp. nov., isolated from freshwater of a large wetland in Korea.</title>
        <authorList>
            <person name="Baik K.S."/>
            <person name="Hwang Y.M."/>
            <person name="Choi J.S."/>
            <person name="Kwon J."/>
            <person name="Seong C.N."/>
        </authorList>
    </citation>
    <scope>NUCLEOTIDE SEQUENCE [LARGE SCALE GENOMIC DNA]</scope>
    <source>
        <strain evidence="2 3">04SU4-P</strain>
    </source>
</reference>
<gene>
    <name evidence="2" type="ORF">SMD31_08760</name>
</gene>
<evidence type="ECO:0000313" key="2">
    <source>
        <dbReference type="EMBL" id="MDY0872012.1"/>
    </source>
</evidence>
<keyword evidence="3" id="KW-1185">Reference proteome</keyword>
<protein>
    <recommendedName>
        <fullName evidence="1">Nucleoside phosphorylase domain-containing protein</fullName>
    </recommendedName>
</protein>
<proteinExistence type="predicted"/>
<dbReference type="InterPro" id="IPR000845">
    <property type="entry name" value="Nucleoside_phosphorylase_d"/>
</dbReference>
<accession>A0ABU5DXG5</accession>
<evidence type="ECO:0000313" key="3">
    <source>
        <dbReference type="Proteomes" id="UP001271769"/>
    </source>
</evidence>
<dbReference type="Gene3D" id="3.40.50.1580">
    <property type="entry name" value="Nucleoside phosphorylase domain"/>
    <property type="match status" value="1"/>
</dbReference>
<dbReference type="SUPFAM" id="SSF53167">
    <property type="entry name" value="Purine and uridine phosphorylases"/>
    <property type="match status" value="1"/>
</dbReference>
<dbReference type="InterPro" id="IPR035994">
    <property type="entry name" value="Nucleoside_phosphorylase_sf"/>
</dbReference>
<dbReference type="Pfam" id="PF01048">
    <property type="entry name" value="PNP_UDP_1"/>
    <property type="match status" value="1"/>
</dbReference>
<dbReference type="Proteomes" id="UP001271769">
    <property type="component" value="Unassembled WGS sequence"/>
</dbReference>
<name>A0ABU5DXG5_9PROT</name>
<evidence type="ECO:0000259" key="1">
    <source>
        <dbReference type="Pfam" id="PF01048"/>
    </source>
</evidence>
<dbReference type="PANTHER" id="PTHR46832:SF1">
    <property type="entry name" value="5'-METHYLTHIOADENOSINE_S-ADENOSYLHOMOCYSTEINE NUCLEOSIDASE"/>
    <property type="match status" value="1"/>
</dbReference>
<comment type="caution">
    <text evidence="2">The sequence shown here is derived from an EMBL/GenBank/DDBJ whole genome shotgun (WGS) entry which is preliminary data.</text>
</comment>
<organism evidence="2 3">
    <name type="scientific">Dongia rigui</name>
    <dbReference type="NCBI Taxonomy" id="940149"/>
    <lineage>
        <taxon>Bacteria</taxon>
        <taxon>Pseudomonadati</taxon>
        <taxon>Pseudomonadota</taxon>
        <taxon>Alphaproteobacteria</taxon>
        <taxon>Rhodospirillales</taxon>
        <taxon>Dongiaceae</taxon>
        <taxon>Dongia</taxon>
    </lineage>
</organism>
<dbReference type="EMBL" id="JAXCLX010000001">
    <property type="protein sequence ID" value="MDY0872012.1"/>
    <property type="molecule type" value="Genomic_DNA"/>
</dbReference>
<feature type="domain" description="Nucleoside phosphorylase" evidence="1">
    <location>
        <begin position="31"/>
        <end position="263"/>
    </location>
</feature>
<sequence>MLVVIPLEEELLQFQQAFGVLEDMCTSTTVRYRFSTPSEELKCIVILQEEMGKSSAIHAVESFLAEYEVGLIVCLGIAGSVSADLGLGDVCYSGSIIDVYDNNKALDTTHGTIDIEFSPTNYQTPRNLTAAFNMVRTRPALQGSYAEWRKDQKQAFKSICADLALDLDVTDLVQETKALNGIVACGVVSKSSAYNAKLRSVNRKVLAIDTESGGIFHVAGSHEIPAVTIRGISDRADGDKSALEERTKGAVRKIAALNAATFLKLQFLNPQFKNFLADRRSFKGANGQIVSLSLSSDQDEITSLVVRSGQLIDEKLRELCPEIRLQPKGYHLPTPRMRQYDFASGVGEELESDPVDVCDALRDRQVILINIPRTYPDQSIAWVIADDVLATVIEDLQALPIVIDGESLRPPSRGLIELAQRERIDLRPDLSAKIVFIVDNLPFASKSNLAFLIDQIKVFPNSKFVFLSRVDANLVRESEFLDSVPADTFELCKISFEEIANFLEKNFAMSGSEAGVVALRLHETFDQFDLSAHPTYFAGIPRETLAALLQANRRSELIQLAVDGFLSFVVADDPSNINLSRTTRSRFLKKLAVSINVQKMNFGQEELVGYTREFATAFDFNINPLVFISAFVQKGILHFEGDRIAFTLPFIERYLLALSLLDDEALALKYFNFDDPDFDFPTFDIYAEIGASSKIVDKLRQRIAHCANQLRPSQAEKHILLSDSVLPTMMGKPERLHSLQTRLRKAIENVQSNRDDKKEKQRLLDISDKIRRQASKKARSSSGDAKKTRDQEVESLEAAVQIWNLGTVLLGSGAEHLNAETKQELARELIEFATTIMHSWTRLRAATNFAEVKAELTKDSFVREFIDNNGSKQSFEETRTLIASLVDVLEYGYLCEPFRRVVHSLCEGARHKVLATSVEKAKVDSLMERVVHGSWLADIDTRRGLTLLRETVKSLPNLPFLRINLANHLLTRVYWSQWRAEDRLALLDLANETIQPIKVSDDLRAGSLSFNKTKLARIINPGSKKKRKRTRKRKTK</sequence>